<keyword evidence="4" id="KW-1185">Reference proteome</keyword>
<dbReference type="Gene3D" id="3.20.20.120">
    <property type="entry name" value="Enolase-like C-terminal domain"/>
    <property type="match status" value="1"/>
</dbReference>
<dbReference type="GO" id="GO:0000287">
    <property type="term" value="F:magnesium ion binding"/>
    <property type="evidence" value="ECO:0007669"/>
    <property type="project" value="UniProtKB-ARBA"/>
</dbReference>
<dbReference type="InterPro" id="IPR013342">
    <property type="entry name" value="Mandelate_racemase_C"/>
</dbReference>
<dbReference type="OrthoDB" id="9802699at2"/>
<dbReference type="InterPro" id="IPR029065">
    <property type="entry name" value="Enolase_C-like"/>
</dbReference>
<reference evidence="3 4" key="1">
    <citation type="submission" date="2017-11" db="EMBL/GenBank/DDBJ databases">
        <title>Complete genome sequence of Sphingomonas sp. Strain Cra20, a psychrotolerant potential plant growth promoting rhizobacteria.</title>
        <authorList>
            <person name="Luo Y."/>
        </authorList>
    </citation>
    <scope>NUCLEOTIDE SEQUENCE [LARGE SCALE GENOMIC DNA]</scope>
    <source>
        <strain evidence="3 4">Cra20</strain>
    </source>
</reference>
<keyword evidence="1" id="KW-0456">Lyase</keyword>
<dbReference type="GO" id="GO:0009063">
    <property type="term" value="P:amino acid catabolic process"/>
    <property type="evidence" value="ECO:0007669"/>
    <property type="project" value="InterPro"/>
</dbReference>
<dbReference type="InterPro" id="IPR034593">
    <property type="entry name" value="DgoD-like"/>
</dbReference>
<evidence type="ECO:0000313" key="4">
    <source>
        <dbReference type="Proteomes" id="UP000229081"/>
    </source>
</evidence>
<dbReference type="SFLD" id="SFLDS00001">
    <property type="entry name" value="Enolase"/>
    <property type="match status" value="1"/>
</dbReference>
<dbReference type="PANTHER" id="PTHR48080:SF2">
    <property type="entry name" value="D-GALACTONATE DEHYDRATASE"/>
    <property type="match status" value="1"/>
</dbReference>
<dbReference type="SUPFAM" id="SSF51604">
    <property type="entry name" value="Enolase C-terminal domain-like"/>
    <property type="match status" value="1"/>
</dbReference>
<sequence>MALDGRIASIEIYSVTIPQDDAYLGALGPGESVNSAGYFVRSGNRTIYPVKMRSAVVRVTLDSGEVGWGETYGLVAPTAIHGLISDIIAPIIAGRSPFDVQAIWDDLYDLMRVRGYTGGFWLDALAAVDIALWDLMGKLTGLPLHQLLGGKHRDRIPAYVSGLPRPTIPEKVALARSFVDQGFQAVKIAASVSYDGVEREIAALRAGLGPDIAIMLDCHWMYTPAEAVALLRQLAPYNIYFLEAPCKTEDVAGLADIAAHAEVPVAAGEEWRTVYDARSRLEARAVSIVQPEMGHTGITQFMRIAHLTQAHHAKVIPHATIGAGIFAAASLQASATVLSLPYHEFQHSIFPHSAKLMTGRLECSEGYFALPEGPGLGVSPNASFWENATRLG</sequence>
<organism evidence="3 4">
    <name type="scientific">Sphingomonas psychrotolerans</name>
    <dbReference type="NCBI Taxonomy" id="1327635"/>
    <lineage>
        <taxon>Bacteria</taxon>
        <taxon>Pseudomonadati</taxon>
        <taxon>Pseudomonadota</taxon>
        <taxon>Alphaproteobacteria</taxon>
        <taxon>Sphingomonadales</taxon>
        <taxon>Sphingomonadaceae</taxon>
        <taxon>Sphingomonas</taxon>
    </lineage>
</organism>
<dbReference type="Proteomes" id="UP000229081">
    <property type="component" value="Chromosome"/>
</dbReference>
<dbReference type="CDD" id="cd03316">
    <property type="entry name" value="MR_like"/>
    <property type="match status" value="1"/>
</dbReference>
<dbReference type="InterPro" id="IPR029017">
    <property type="entry name" value="Enolase-like_N"/>
</dbReference>
<dbReference type="AlphaFoldDB" id="A0A2K8MF88"/>
<evidence type="ECO:0000313" key="3">
    <source>
        <dbReference type="EMBL" id="ATY32552.1"/>
    </source>
</evidence>
<dbReference type="PANTHER" id="PTHR48080">
    <property type="entry name" value="D-GALACTONATE DEHYDRATASE-RELATED"/>
    <property type="match status" value="1"/>
</dbReference>
<feature type="domain" description="Mandelate racemase/muconate lactonizing enzyme C-terminal" evidence="2">
    <location>
        <begin position="169"/>
        <end position="264"/>
    </location>
</feature>
<proteinExistence type="predicted"/>
<accession>A0A2K8MF88</accession>
<gene>
    <name evidence="3" type="ORF">CVN68_11675</name>
</gene>
<name>A0A2K8MF88_9SPHN</name>
<dbReference type="PROSITE" id="PS00908">
    <property type="entry name" value="MR_MLE_1"/>
    <property type="match status" value="1"/>
</dbReference>
<dbReference type="Gene3D" id="3.30.390.10">
    <property type="entry name" value="Enolase-like, N-terminal domain"/>
    <property type="match status" value="1"/>
</dbReference>
<dbReference type="SUPFAM" id="SSF54826">
    <property type="entry name" value="Enolase N-terminal domain-like"/>
    <property type="match status" value="1"/>
</dbReference>
<dbReference type="GO" id="GO:0016829">
    <property type="term" value="F:lyase activity"/>
    <property type="evidence" value="ECO:0007669"/>
    <property type="project" value="UniProtKB-KW"/>
</dbReference>
<dbReference type="EMBL" id="CP024923">
    <property type="protein sequence ID" value="ATY32552.1"/>
    <property type="molecule type" value="Genomic_DNA"/>
</dbReference>
<dbReference type="InterPro" id="IPR036849">
    <property type="entry name" value="Enolase-like_C_sf"/>
</dbReference>
<dbReference type="InterPro" id="IPR018110">
    <property type="entry name" value="Mandel_Rmase/mucon_lact_enz_CS"/>
</dbReference>
<evidence type="ECO:0000256" key="1">
    <source>
        <dbReference type="ARBA" id="ARBA00023239"/>
    </source>
</evidence>
<dbReference type="SMART" id="SM00922">
    <property type="entry name" value="MR_MLE"/>
    <property type="match status" value="1"/>
</dbReference>
<dbReference type="InterPro" id="IPR013341">
    <property type="entry name" value="Mandelate_racemase_N_dom"/>
</dbReference>
<dbReference type="KEGG" id="sphc:CVN68_11675"/>
<protein>
    <submittedName>
        <fullName evidence="3">Enolase</fullName>
    </submittedName>
</protein>
<dbReference type="Pfam" id="PF02746">
    <property type="entry name" value="MR_MLE_N"/>
    <property type="match status" value="1"/>
</dbReference>
<dbReference type="RefSeq" id="WP_100282359.1">
    <property type="nucleotide sequence ID" value="NZ_CP024923.1"/>
</dbReference>
<evidence type="ECO:0000259" key="2">
    <source>
        <dbReference type="SMART" id="SM00922"/>
    </source>
</evidence>
<dbReference type="Pfam" id="PF13378">
    <property type="entry name" value="MR_MLE_C"/>
    <property type="match status" value="1"/>
</dbReference>